<dbReference type="Pfam" id="PF00534">
    <property type="entry name" value="Glycos_transf_1"/>
    <property type="match status" value="1"/>
</dbReference>
<dbReference type="AlphaFoldDB" id="A0ABD5Z3J2"/>
<feature type="domain" description="Glycosyl transferase family 1" evidence="1">
    <location>
        <begin position="171"/>
        <end position="314"/>
    </location>
</feature>
<keyword evidence="2" id="KW-0328">Glycosyltransferase</keyword>
<organism evidence="2 3">
    <name type="scientific">Halospeciosus flavus</name>
    <dbReference type="NCBI Taxonomy" id="3032283"/>
    <lineage>
        <taxon>Archaea</taxon>
        <taxon>Methanobacteriati</taxon>
        <taxon>Methanobacteriota</taxon>
        <taxon>Stenosarchaea group</taxon>
        <taxon>Halobacteria</taxon>
        <taxon>Halobacteriales</taxon>
        <taxon>Halobacteriaceae</taxon>
        <taxon>Halospeciosus</taxon>
    </lineage>
</organism>
<dbReference type="EC" id="2.4.-.-" evidence="2"/>
<dbReference type="GO" id="GO:0016757">
    <property type="term" value="F:glycosyltransferase activity"/>
    <property type="evidence" value="ECO:0007669"/>
    <property type="project" value="UniProtKB-KW"/>
</dbReference>
<evidence type="ECO:0000313" key="3">
    <source>
        <dbReference type="Proteomes" id="UP001596447"/>
    </source>
</evidence>
<dbReference type="InterPro" id="IPR050194">
    <property type="entry name" value="Glycosyltransferase_grp1"/>
</dbReference>
<keyword evidence="3" id="KW-1185">Reference proteome</keyword>
<keyword evidence="2" id="KW-0808">Transferase</keyword>
<dbReference type="RefSeq" id="WP_279529692.1">
    <property type="nucleotide sequence ID" value="NZ_CP122312.1"/>
</dbReference>
<dbReference type="SUPFAM" id="SSF53756">
    <property type="entry name" value="UDP-Glycosyltransferase/glycogen phosphorylase"/>
    <property type="match status" value="1"/>
</dbReference>
<evidence type="ECO:0000313" key="2">
    <source>
        <dbReference type="EMBL" id="MFC7199768.1"/>
    </source>
</evidence>
<accession>A0ABD5Z3J2</accession>
<dbReference type="PANTHER" id="PTHR45947">
    <property type="entry name" value="SULFOQUINOVOSYL TRANSFERASE SQD2"/>
    <property type="match status" value="1"/>
</dbReference>
<name>A0ABD5Z3J2_9EURY</name>
<reference evidence="2 3" key="1">
    <citation type="journal article" date="2019" name="Int. J. Syst. Evol. Microbiol.">
        <title>The Global Catalogue of Microorganisms (GCM) 10K type strain sequencing project: providing services to taxonomists for standard genome sequencing and annotation.</title>
        <authorList>
            <consortium name="The Broad Institute Genomics Platform"/>
            <consortium name="The Broad Institute Genome Sequencing Center for Infectious Disease"/>
            <person name="Wu L."/>
            <person name="Ma J."/>
        </authorList>
    </citation>
    <scope>NUCLEOTIDE SEQUENCE [LARGE SCALE GENOMIC DNA]</scope>
    <source>
        <strain evidence="2 3">XZGYJ-43</strain>
    </source>
</reference>
<dbReference type="PANTHER" id="PTHR45947:SF3">
    <property type="entry name" value="SULFOQUINOVOSYL TRANSFERASE SQD2"/>
    <property type="match status" value="1"/>
</dbReference>
<dbReference type="InterPro" id="IPR001296">
    <property type="entry name" value="Glyco_trans_1"/>
</dbReference>
<gene>
    <name evidence="2" type="ORF">ACFQJ9_10175</name>
</gene>
<dbReference type="Proteomes" id="UP001596447">
    <property type="component" value="Unassembled WGS sequence"/>
</dbReference>
<protein>
    <submittedName>
        <fullName evidence="2">Glycosyltransferase</fullName>
        <ecNumber evidence="2">2.4.-.-</ecNumber>
    </submittedName>
</protein>
<dbReference type="EMBL" id="JBHTAR010000011">
    <property type="protein sequence ID" value="MFC7199768.1"/>
    <property type="molecule type" value="Genomic_DNA"/>
</dbReference>
<sequence>MQLASALDAPLYTERVGIEVDSSIDVRTFEVGPPAALDRLPFTEETNRILAYENFEVPAEHDAVITTGIFARSIIHHPYQRRYHLLHTPTRWLFDRGTNLYADGITPIKWFQRLYQSIRRVHEQSIVPRIDDFVVNSEVIARRLQTYYRRNSTAIIYPPVEIGTYVNMSREGFLFHVGRLETAKGIESMIEAVNGTDWTLKLAGTGTKEPKLRSKAGENVEFLGFVSEERKRELLATCDALLFNAEHEDFGIVPVEALASGKPVVAVNEGFTKYQIEEGVNGVLFERGVKNMRDAIERMYRQEWSADQIQQTAERYSKERCINQWQELLQGEG</sequence>
<comment type="caution">
    <text evidence="2">The sequence shown here is derived from an EMBL/GenBank/DDBJ whole genome shotgun (WGS) entry which is preliminary data.</text>
</comment>
<dbReference type="Gene3D" id="3.40.50.2000">
    <property type="entry name" value="Glycogen Phosphorylase B"/>
    <property type="match status" value="2"/>
</dbReference>
<evidence type="ECO:0000259" key="1">
    <source>
        <dbReference type="Pfam" id="PF00534"/>
    </source>
</evidence>
<proteinExistence type="predicted"/>